<keyword evidence="2" id="KW-1185">Reference proteome</keyword>
<comment type="caution">
    <text evidence="1">The sequence shown here is derived from an EMBL/GenBank/DDBJ whole genome shotgun (WGS) entry which is preliminary data.</text>
</comment>
<dbReference type="EMBL" id="SJPM01000022">
    <property type="protein sequence ID" value="TWT88036.1"/>
    <property type="molecule type" value="Genomic_DNA"/>
</dbReference>
<dbReference type="RefSeq" id="WP_261344829.1">
    <property type="nucleotide sequence ID" value="NZ_SJPM01000022.1"/>
</dbReference>
<protein>
    <submittedName>
        <fullName evidence="1">Uncharacterized protein</fullName>
    </submittedName>
</protein>
<accession>A0A5C5ZLT0</accession>
<sequence>MSHATVSETFADRLADLGHLDAQRIRARPAPGIAALVVWDS</sequence>
<reference evidence="1 2" key="1">
    <citation type="submission" date="2019-02" db="EMBL/GenBank/DDBJ databases">
        <title>Deep-cultivation of Planctomycetes and their phenomic and genomic characterization uncovers novel biology.</title>
        <authorList>
            <person name="Wiegand S."/>
            <person name="Jogler M."/>
            <person name="Boedeker C."/>
            <person name="Pinto D."/>
            <person name="Vollmers J."/>
            <person name="Rivas-Marin E."/>
            <person name="Kohn T."/>
            <person name="Peeters S.H."/>
            <person name="Heuer A."/>
            <person name="Rast P."/>
            <person name="Oberbeckmann S."/>
            <person name="Bunk B."/>
            <person name="Jeske O."/>
            <person name="Meyerdierks A."/>
            <person name="Storesund J.E."/>
            <person name="Kallscheuer N."/>
            <person name="Luecker S."/>
            <person name="Lage O.M."/>
            <person name="Pohl T."/>
            <person name="Merkel B.J."/>
            <person name="Hornburger P."/>
            <person name="Mueller R.-W."/>
            <person name="Bruemmer F."/>
            <person name="Labrenz M."/>
            <person name="Spormann A.M."/>
            <person name="Op Den Camp H."/>
            <person name="Overmann J."/>
            <person name="Amann R."/>
            <person name="Jetten M.S.M."/>
            <person name="Mascher T."/>
            <person name="Medema M.H."/>
            <person name="Devos D.P."/>
            <person name="Kaster A.-K."/>
            <person name="Ovreas L."/>
            <person name="Rohde M."/>
            <person name="Galperin M.Y."/>
            <person name="Jogler C."/>
        </authorList>
    </citation>
    <scope>NUCLEOTIDE SEQUENCE [LARGE SCALE GENOMIC DNA]</scope>
    <source>
        <strain evidence="1 2">Pla100</strain>
    </source>
</reference>
<dbReference type="Proteomes" id="UP000316213">
    <property type="component" value="Unassembled WGS sequence"/>
</dbReference>
<gene>
    <name evidence="1" type="ORF">Pla100_57670</name>
</gene>
<proteinExistence type="predicted"/>
<evidence type="ECO:0000313" key="2">
    <source>
        <dbReference type="Proteomes" id="UP000316213"/>
    </source>
</evidence>
<name>A0A5C5ZLT0_9BACT</name>
<evidence type="ECO:0000313" key="1">
    <source>
        <dbReference type="EMBL" id="TWT88036.1"/>
    </source>
</evidence>
<dbReference type="AlphaFoldDB" id="A0A5C5ZLT0"/>
<organism evidence="1 2">
    <name type="scientific">Neorhodopirellula pilleata</name>
    <dbReference type="NCBI Taxonomy" id="2714738"/>
    <lineage>
        <taxon>Bacteria</taxon>
        <taxon>Pseudomonadati</taxon>
        <taxon>Planctomycetota</taxon>
        <taxon>Planctomycetia</taxon>
        <taxon>Pirellulales</taxon>
        <taxon>Pirellulaceae</taxon>
        <taxon>Neorhodopirellula</taxon>
    </lineage>
</organism>